<evidence type="ECO:0000313" key="4">
    <source>
        <dbReference type="EMBL" id="SFM16476.1"/>
    </source>
</evidence>
<proteinExistence type="predicted"/>
<evidence type="ECO:0000256" key="1">
    <source>
        <dbReference type="ARBA" id="ARBA00023125"/>
    </source>
</evidence>
<sequence length="215" mass="25064">MPEMENTRGRIIQEAAVLFTNKGFDGTSVRDIAGRTGVNLSLISYYFGGKQGLLEALVVDFLEGYMEGLEEISVREGSNAFDTLMDMAEHMLLYMQQRHQRARFVLREMTLDSMFVRELTSTYLMKEKHLYSLVLQDGVEEGVFHPAVSHWTIMHFRSMVLMPFLHHQYVREVFHMQPQQAPFVTLYLKEIRNWMYSALVTPAYTERRAAQPVHF</sequence>
<feature type="DNA-binding region" description="H-T-H motif" evidence="2">
    <location>
        <begin position="28"/>
        <end position="47"/>
    </location>
</feature>
<accession>A0A1I4NLY0</accession>
<protein>
    <submittedName>
        <fullName evidence="4">Transcriptional regulator, TetR family</fullName>
    </submittedName>
</protein>
<dbReference type="Pfam" id="PF00440">
    <property type="entry name" value="TetR_N"/>
    <property type="match status" value="1"/>
</dbReference>
<dbReference type="SUPFAM" id="SSF48498">
    <property type="entry name" value="Tetracyclin repressor-like, C-terminal domain"/>
    <property type="match status" value="1"/>
</dbReference>
<dbReference type="GO" id="GO:0000976">
    <property type="term" value="F:transcription cis-regulatory region binding"/>
    <property type="evidence" value="ECO:0007669"/>
    <property type="project" value="TreeGrafter"/>
</dbReference>
<dbReference type="InterPro" id="IPR001647">
    <property type="entry name" value="HTH_TetR"/>
</dbReference>
<organism evidence="4 5">
    <name type="scientific">Salibacterium qingdaonense</name>
    <dbReference type="NCBI Taxonomy" id="266892"/>
    <lineage>
        <taxon>Bacteria</taxon>
        <taxon>Bacillati</taxon>
        <taxon>Bacillota</taxon>
        <taxon>Bacilli</taxon>
        <taxon>Bacillales</taxon>
        <taxon>Bacillaceae</taxon>
    </lineage>
</organism>
<dbReference type="Gene3D" id="1.10.357.10">
    <property type="entry name" value="Tetracycline Repressor, domain 2"/>
    <property type="match status" value="1"/>
</dbReference>
<keyword evidence="5" id="KW-1185">Reference proteome</keyword>
<keyword evidence="1 2" id="KW-0238">DNA-binding</keyword>
<dbReference type="PROSITE" id="PS50977">
    <property type="entry name" value="HTH_TETR_2"/>
    <property type="match status" value="1"/>
</dbReference>
<dbReference type="SUPFAM" id="SSF46689">
    <property type="entry name" value="Homeodomain-like"/>
    <property type="match status" value="1"/>
</dbReference>
<dbReference type="EMBL" id="FOTY01000019">
    <property type="protein sequence ID" value="SFM16476.1"/>
    <property type="molecule type" value="Genomic_DNA"/>
</dbReference>
<dbReference type="GO" id="GO:0003700">
    <property type="term" value="F:DNA-binding transcription factor activity"/>
    <property type="evidence" value="ECO:0007669"/>
    <property type="project" value="TreeGrafter"/>
</dbReference>
<evidence type="ECO:0000259" key="3">
    <source>
        <dbReference type="PROSITE" id="PS50977"/>
    </source>
</evidence>
<dbReference type="InterPro" id="IPR050109">
    <property type="entry name" value="HTH-type_TetR-like_transc_reg"/>
</dbReference>
<dbReference type="InterPro" id="IPR009057">
    <property type="entry name" value="Homeodomain-like_sf"/>
</dbReference>
<reference evidence="4 5" key="1">
    <citation type="submission" date="2016-10" db="EMBL/GenBank/DDBJ databases">
        <authorList>
            <person name="de Groot N.N."/>
        </authorList>
    </citation>
    <scope>NUCLEOTIDE SEQUENCE [LARGE SCALE GENOMIC DNA]</scope>
    <source>
        <strain evidence="4 5">CGMCC 1.6134</strain>
    </source>
</reference>
<evidence type="ECO:0000256" key="2">
    <source>
        <dbReference type="PROSITE-ProRule" id="PRU00335"/>
    </source>
</evidence>
<name>A0A1I4NLY0_9BACI</name>
<dbReference type="Proteomes" id="UP000199668">
    <property type="component" value="Unassembled WGS sequence"/>
</dbReference>
<dbReference type="InterPro" id="IPR036271">
    <property type="entry name" value="Tet_transcr_reg_TetR-rel_C_sf"/>
</dbReference>
<dbReference type="PRINTS" id="PR00455">
    <property type="entry name" value="HTHTETR"/>
</dbReference>
<dbReference type="PANTHER" id="PTHR30055">
    <property type="entry name" value="HTH-TYPE TRANSCRIPTIONAL REGULATOR RUTR"/>
    <property type="match status" value="1"/>
</dbReference>
<feature type="domain" description="HTH tetR-type" evidence="3">
    <location>
        <begin position="5"/>
        <end position="65"/>
    </location>
</feature>
<dbReference type="PANTHER" id="PTHR30055:SF199">
    <property type="entry name" value="HTH-TYPE TRANSCRIPTIONAL REGULATOR YTTP-RELATED"/>
    <property type="match status" value="1"/>
</dbReference>
<dbReference type="RefSeq" id="WP_090927479.1">
    <property type="nucleotide sequence ID" value="NZ_FOTY01000019.1"/>
</dbReference>
<dbReference type="STRING" id="266892.SAMN04488054_1194"/>
<evidence type="ECO:0000313" key="5">
    <source>
        <dbReference type="Proteomes" id="UP000199668"/>
    </source>
</evidence>
<gene>
    <name evidence="4" type="ORF">SAMN04488054_1194</name>
</gene>
<dbReference type="NCBIfam" id="NF037937">
    <property type="entry name" value="septum_RefZ"/>
    <property type="match status" value="1"/>
</dbReference>
<dbReference type="AlphaFoldDB" id="A0A1I4NLY0"/>
<dbReference type="OrthoDB" id="9789566at2"/>